<accession>A0ABS6E6P1</accession>
<feature type="transmembrane region" description="Helical" evidence="6">
    <location>
        <begin position="63"/>
        <end position="89"/>
    </location>
</feature>
<dbReference type="Proteomes" id="UP000749471">
    <property type="component" value="Unassembled WGS sequence"/>
</dbReference>
<evidence type="ECO:0000259" key="7">
    <source>
        <dbReference type="Pfam" id="PF10035"/>
    </source>
</evidence>
<feature type="domain" description="DUF2179" evidence="7">
    <location>
        <begin position="238"/>
        <end position="292"/>
    </location>
</feature>
<dbReference type="CDD" id="cd16380">
    <property type="entry name" value="YitT_C"/>
    <property type="match status" value="1"/>
</dbReference>
<sequence>MSLGDFFIIKKYKGGVNLKGKIKEFVFITIGMIMVAVGLYFFLMPEKLAIGGANGLAIVINHWIPFLSIGTIMIIINIVLFIIGFLVVGTSFGIKTIYASIGTSVIVSLFEKILSIQKPLVEDIILQLVFGVFISAIGMGIVFNQNASTGGTDIIAKIMNKFFGIELGKGVLFSDFIITVMAGFAFGPELGMYSLLGVILNGIVIDSTMEGINLCKEVNIVSEYSSDIKEYIVNNLKRGATLYNAKGAYTGDKKDVVATVIDRRDFIKLKSYIKAIDKNAFITVSNVYEVLGDGFKNIEE</sequence>
<dbReference type="InterPro" id="IPR051461">
    <property type="entry name" value="UPF0750_membrane"/>
</dbReference>
<feature type="transmembrane region" description="Helical" evidence="6">
    <location>
        <begin position="96"/>
        <end position="118"/>
    </location>
</feature>
<evidence type="ECO:0000256" key="6">
    <source>
        <dbReference type="SAM" id="Phobius"/>
    </source>
</evidence>
<keyword evidence="9" id="KW-1185">Reference proteome</keyword>
<keyword evidence="3 6" id="KW-0812">Transmembrane</keyword>
<evidence type="ECO:0000313" key="9">
    <source>
        <dbReference type="Proteomes" id="UP000749471"/>
    </source>
</evidence>
<evidence type="ECO:0000256" key="2">
    <source>
        <dbReference type="ARBA" id="ARBA00022475"/>
    </source>
</evidence>
<dbReference type="PANTHER" id="PTHR33545:SF9">
    <property type="entry name" value="UPF0750 MEMBRANE PROTEIN YITE"/>
    <property type="match status" value="1"/>
</dbReference>
<dbReference type="Pfam" id="PF10035">
    <property type="entry name" value="DUF2179"/>
    <property type="match status" value="1"/>
</dbReference>
<comment type="caution">
    <text evidence="8">The sequence shown here is derived from an EMBL/GenBank/DDBJ whole genome shotgun (WGS) entry which is preliminary data.</text>
</comment>
<dbReference type="EMBL" id="JAHLPM010000009">
    <property type="protein sequence ID" value="MBU5438586.1"/>
    <property type="molecule type" value="Genomic_DNA"/>
</dbReference>
<feature type="transmembrane region" description="Helical" evidence="6">
    <location>
        <begin position="25"/>
        <end position="43"/>
    </location>
</feature>
<evidence type="ECO:0000256" key="1">
    <source>
        <dbReference type="ARBA" id="ARBA00004651"/>
    </source>
</evidence>
<dbReference type="PIRSF" id="PIRSF006483">
    <property type="entry name" value="Membrane_protein_YitT"/>
    <property type="match status" value="1"/>
</dbReference>
<keyword evidence="4 6" id="KW-1133">Transmembrane helix</keyword>
<name>A0ABS6E6P1_9FIRM</name>
<protein>
    <submittedName>
        <fullName evidence="8">YitT family protein</fullName>
    </submittedName>
</protein>
<organism evidence="8 9">
    <name type="scientific">Tissierella simiarum</name>
    <dbReference type="NCBI Taxonomy" id="2841534"/>
    <lineage>
        <taxon>Bacteria</taxon>
        <taxon>Bacillati</taxon>
        <taxon>Bacillota</taxon>
        <taxon>Tissierellia</taxon>
        <taxon>Tissierellales</taxon>
        <taxon>Tissierellaceae</taxon>
        <taxon>Tissierella</taxon>
    </lineage>
</organism>
<evidence type="ECO:0000313" key="8">
    <source>
        <dbReference type="EMBL" id="MBU5438586.1"/>
    </source>
</evidence>
<evidence type="ECO:0000256" key="5">
    <source>
        <dbReference type="ARBA" id="ARBA00023136"/>
    </source>
</evidence>
<dbReference type="InterPro" id="IPR019264">
    <property type="entry name" value="DUF2179"/>
</dbReference>
<feature type="transmembrane region" description="Helical" evidence="6">
    <location>
        <begin position="163"/>
        <end position="184"/>
    </location>
</feature>
<dbReference type="PANTHER" id="PTHR33545">
    <property type="entry name" value="UPF0750 MEMBRANE PROTEIN YITT-RELATED"/>
    <property type="match status" value="1"/>
</dbReference>
<reference evidence="8 9" key="1">
    <citation type="submission" date="2021-06" db="EMBL/GenBank/DDBJ databases">
        <authorList>
            <person name="Sun Q."/>
            <person name="Li D."/>
        </authorList>
    </citation>
    <scope>NUCLEOTIDE SEQUENCE [LARGE SCALE GENOMIC DNA]</scope>
    <source>
        <strain evidence="8 9">MSJ-40</strain>
    </source>
</reference>
<proteinExistence type="predicted"/>
<keyword evidence="2" id="KW-1003">Cell membrane</keyword>
<keyword evidence="5 6" id="KW-0472">Membrane</keyword>
<dbReference type="InterPro" id="IPR003740">
    <property type="entry name" value="YitT"/>
</dbReference>
<evidence type="ECO:0000256" key="3">
    <source>
        <dbReference type="ARBA" id="ARBA00022692"/>
    </source>
</evidence>
<comment type="subcellular location">
    <subcellularLocation>
        <location evidence="1">Cell membrane</location>
        <topology evidence="1">Multi-pass membrane protein</topology>
    </subcellularLocation>
</comment>
<gene>
    <name evidence="8" type="ORF">KQI42_11225</name>
</gene>
<dbReference type="Pfam" id="PF02588">
    <property type="entry name" value="YitT_membrane"/>
    <property type="match status" value="1"/>
</dbReference>
<feature type="transmembrane region" description="Helical" evidence="6">
    <location>
        <begin position="124"/>
        <end position="143"/>
    </location>
</feature>
<evidence type="ECO:0000256" key="4">
    <source>
        <dbReference type="ARBA" id="ARBA00022989"/>
    </source>
</evidence>